<dbReference type="InterPro" id="IPR003591">
    <property type="entry name" value="Leu-rich_rpt_typical-subtyp"/>
</dbReference>
<evidence type="ECO:0000256" key="2">
    <source>
        <dbReference type="ARBA" id="ARBA00022729"/>
    </source>
</evidence>
<evidence type="ECO:0000313" key="6">
    <source>
        <dbReference type="EnsemblMetazoa" id="BGLB023664-PA"/>
    </source>
</evidence>
<dbReference type="InterPro" id="IPR032675">
    <property type="entry name" value="LRR_dom_sf"/>
</dbReference>
<dbReference type="Proteomes" id="UP000076420">
    <property type="component" value="Unassembled WGS sequence"/>
</dbReference>
<name>A0A2C9KUK7_BIOGL</name>
<feature type="transmembrane region" description="Helical" evidence="4">
    <location>
        <begin position="714"/>
        <end position="735"/>
    </location>
</feature>
<accession>A0A2C9KUK7</accession>
<dbReference type="KEGG" id="bgt:106074261"/>
<keyword evidence="1" id="KW-0433">Leucine-rich repeat</keyword>
<keyword evidence="2 5" id="KW-0732">Signal</keyword>
<dbReference type="AlphaFoldDB" id="A0A2C9KUK7"/>
<keyword evidence="3" id="KW-0677">Repeat</keyword>
<dbReference type="GO" id="GO:0031012">
    <property type="term" value="C:extracellular matrix"/>
    <property type="evidence" value="ECO:0007669"/>
    <property type="project" value="TreeGrafter"/>
</dbReference>
<evidence type="ECO:0008006" key="8">
    <source>
        <dbReference type="Google" id="ProtNLM"/>
    </source>
</evidence>
<dbReference type="STRING" id="6526.A0A2C9KUK7"/>
<dbReference type="PANTHER" id="PTHR24373">
    <property type="entry name" value="SLIT RELATED LEUCINE-RICH REPEAT NEURONAL PROTEIN"/>
    <property type="match status" value="1"/>
</dbReference>
<keyword evidence="4" id="KW-0812">Transmembrane</keyword>
<dbReference type="InterPro" id="IPR001611">
    <property type="entry name" value="Leu-rich_rpt"/>
</dbReference>
<evidence type="ECO:0000256" key="1">
    <source>
        <dbReference type="ARBA" id="ARBA00022614"/>
    </source>
</evidence>
<dbReference type="OrthoDB" id="1526598at2759"/>
<dbReference type="Gene3D" id="3.80.10.10">
    <property type="entry name" value="Ribonuclease Inhibitor"/>
    <property type="match status" value="3"/>
</dbReference>
<gene>
    <name evidence="6" type="primary">106074261</name>
</gene>
<dbReference type="InterPro" id="IPR050328">
    <property type="entry name" value="Dev_Immune_Receptor"/>
</dbReference>
<keyword evidence="4" id="KW-0472">Membrane</keyword>
<keyword evidence="4" id="KW-1133">Transmembrane helix</keyword>
<protein>
    <recommendedName>
        <fullName evidence="8">LRRNT domain-containing protein</fullName>
    </recommendedName>
</protein>
<dbReference type="PRINTS" id="PR00019">
    <property type="entry name" value="LEURICHRPT"/>
</dbReference>
<sequence length="736" mass="84949">MSTRVKLSIAWCVFLLSLSEVKAKETFDKDCSDYYLERHEDENSCIFEDLQYYGFSALKADNYQNTFLNRYQTDQDESESDFDQWDRWLENKFNSFPKESFYHCTCVSTRCDCSRRHLKDVPKDLPHDVTHLNLALNWISNLPNCTFFIYSNLIYLDLSFNKLTRLEIGSFWGLKNLTSLNLYNNSLLYLSQTFPIGVFSDLKSLRCLKLNRNIENNYSSSFTYPDAALSELTNLETLYLDGLVRAFFGRGFKSLVKLRSLVLAGNKEGYCKIIGFSDNSFLNVQQITHLNVSNCNIWADSQTEYIFKPLVHLQTLDISCNIHLGIYFLTRALRTMNSSSITSLRMNYIDSSYHYSETITKSMVQSLPISLRYLEAQGNDFQSFSQGVLQFLPPNLSYIDVGENRFLYGEYIHDLYSLKALKVLKLNGGNNLNKIPKYKPMFTLSNNSWQGNSNAHPEPLIFNLPPNLLCLDMRVSGLNYILSELTIDENNSLDSLILNSNFFPILQGPIYGLLKLRKLYLSGCYVRRIHEEIFQNLKALQELSLKSNRLELFFKYKSDKPIFRFLKNLKVLDLSLNDLSVVNGGIFKDLDAVEEINLSQNNMWKFNIVISNISTLRILNLSQAQLDTLSLQTRQAIDILVKTKNITVDMSINPIRCDCNNIDFILWMVSSRAFDANFEGYICQYQDSSFKRIRDSYEDTLSRLRVQCADHSTVFLVVLSVTLLMVTTVAGAVMYR</sequence>
<dbReference type="Pfam" id="PF13855">
    <property type="entry name" value="LRR_8"/>
    <property type="match status" value="2"/>
</dbReference>
<evidence type="ECO:0000256" key="5">
    <source>
        <dbReference type="SAM" id="SignalP"/>
    </source>
</evidence>
<evidence type="ECO:0000313" key="7">
    <source>
        <dbReference type="Proteomes" id="UP000076420"/>
    </source>
</evidence>
<reference evidence="6" key="1">
    <citation type="submission" date="2020-05" db="UniProtKB">
        <authorList>
            <consortium name="EnsemblMetazoa"/>
        </authorList>
    </citation>
    <scope>IDENTIFICATION</scope>
    <source>
        <strain evidence="6">BB02</strain>
    </source>
</reference>
<dbReference type="PROSITE" id="PS51450">
    <property type="entry name" value="LRR"/>
    <property type="match status" value="1"/>
</dbReference>
<evidence type="ECO:0000256" key="4">
    <source>
        <dbReference type="SAM" id="Phobius"/>
    </source>
</evidence>
<evidence type="ECO:0000256" key="3">
    <source>
        <dbReference type="ARBA" id="ARBA00022737"/>
    </source>
</evidence>
<dbReference type="GO" id="GO:0005615">
    <property type="term" value="C:extracellular space"/>
    <property type="evidence" value="ECO:0007669"/>
    <property type="project" value="TreeGrafter"/>
</dbReference>
<feature type="signal peptide" evidence="5">
    <location>
        <begin position="1"/>
        <end position="23"/>
    </location>
</feature>
<dbReference type="SMART" id="SM00369">
    <property type="entry name" value="LRR_TYP"/>
    <property type="match status" value="4"/>
</dbReference>
<organism evidence="6 7">
    <name type="scientific">Biomphalaria glabrata</name>
    <name type="common">Bloodfluke planorb</name>
    <name type="synonym">Freshwater snail</name>
    <dbReference type="NCBI Taxonomy" id="6526"/>
    <lineage>
        <taxon>Eukaryota</taxon>
        <taxon>Metazoa</taxon>
        <taxon>Spiralia</taxon>
        <taxon>Lophotrochozoa</taxon>
        <taxon>Mollusca</taxon>
        <taxon>Gastropoda</taxon>
        <taxon>Heterobranchia</taxon>
        <taxon>Euthyneura</taxon>
        <taxon>Panpulmonata</taxon>
        <taxon>Hygrophila</taxon>
        <taxon>Lymnaeoidea</taxon>
        <taxon>Planorbidae</taxon>
        <taxon>Biomphalaria</taxon>
    </lineage>
</organism>
<dbReference type="VEuPathDB" id="VectorBase:BGLB023664"/>
<dbReference type="SUPFAM" id="SSF52058">
    <property type="entry name" value="L domain-like"/>
    <property type="match status" value="2"/>
</dbReference>
<dbReference type="EnsemblMetazoa" id="BGLB023664-RA">
    <property type="protein sequence ID" value="BGLB023664-PA"/>
    <property type="gene ID" value="BGLB023664"/>
</dbReference>
<dbReference type="VEuPathDB" id="VectorBase:BGLAX_036760"/>
<feature type="chain" id="PRO_5011999571" description="LRRNT domain-containing protein" evidence="5">
    <location>
        <begin position="24"/>
        <end position="736"/>
    </location>
</feature>
<proteinExistence type="predicted"/>
<dbReference type="PANTHER" id="PTHR24373:SF398">
    <property type="entry name" value="LEUCINE-RICH REPEAT-CONTAINING G-PROTEIN COUPLED RECEPTOR 6"/>
    <property type="match status" value="1"/>
</dbReference>